<reference evidence="6" key="1">
    <citation type="submission" date="2023-06" db="EMBL/GenBank/DDBJ databases">
        <title>A Treasure from Seagulls: Isolation and Description of Aciduricobacillus qingdaonensis gen. nov., sp. nov., a Rare Obligately Uric Acid-utilizing Member in the Family Bacillaceae.</title>
        <authorList>
            <person name="Liu W."/>
            <person name="Wang B."/>
        </authorList>
    </citation>
    <scope>NUCLEOTIDE SEQUENCE</scope>
    <source>
        <strain evidence="6">44XB</strain>
    </source>
</reference>
<dbReference type="EMBL" id="CP129113">
    <property type="protein sequence ID" value="WLV25279.1"/>
    <property type="molecule type" value="Genomic_DNA"/>
</dbReference>
<accession>A0ABY9KXB9</accession>
<dbReference type="InterPro" id="IPR036770">
    <property type="entry name" value="Ankyrin_rpt-contain_sf"/>
</dbReference>
<evidence type="ECO:0000313" key="6">
    <source>
        <dbReference type="EMBL" id="WLV25279.1"/>
    </source>
</evidence>
<dbReference type="PROSITE" id="PS50297">
    <property type="entry name" value="ANK_REP_REGION"/>
    <property type="match status" value="1"/>
</dbReference>
<dbReference type="SMART" id="SM00248">
    <property type="entry name" value="ANK"/>
    <property type="match status" value="5"/>
</dbReference>
<sequence>MYFKHINRLMMILVFSLIMAACQKQGIIDQTNDDTNEESREKQTVKDSNENERRSKEMKNKASNYLDGSLLKAVKDGNPELVRSILESADYQVDEKNGKGETPLLIAVHNNSVKISKMLIDHGADINEQDDILDSPYLYAGALGRTEILKYMLEKATPDETKFNRYGGNAIIPAAEKGHLENVKLLLEKSKSDVNHQNDFGYTALIEAVALTDGSTVYQDIVQVLLDGGANPNLKDNNGKTALDYAQELNYTEMEQILLKYR</sequence>
<keyword evidence="7" id="KW-1185">Reference proteome</keyword>
<organism evidence="6 7">
    <name type="scientific">Aciduricibacillus chroicocephali</name>
    <dbReference type="NCBI Taxonomy" id="3054939"/>
    <lineage>
        <taxon>Bacteria</taxon>
        <taxon>Bacillati</taxon>
        <taxon>Bacillota</taxon>
        <taxon>Bacilli</taxon>
        <taxon>Bacillales</taxon>
        <taxon>Bacillaceae</taxon>
        <taxon>Aciduricibacillus</taxon>
    </lineage>
</organism>
<evidence type="ECO:0000256" key="1">
    <source>
        <dbReference type="ARBA" id="ARBA00022737"/>
    </source>
</evidence>
<dbReference type="InterPro" id="IPR002110">
    <property type="entry name" value="Ankyrin_rpt"/>
</dbReference>
<dbReference type="RefSeq" id="WP_348029067.1">
    <property type="nucleotide sequence ID" value="NZ_CP129113.1"/>
</dbReference>
<dbReference type="PANTHER" id="PTHR24198">
    <property type="entry name" value="ANKYRIN REPEAT AND PROTEIN KINASE DOMAIN-CONTAINING PROTEIN"/>
    <property type="match status" value="1"/>
</dbReference>
<dbReference type="Gene3D" id="1.25.40.20">
    <property type="entry name" value="Ankyrin repeat-containing domain"/>
    <property type="match status" value="1"/>
</dbReference>
<feature type="compositionally biased region" description="Basic and acidic residues" evidence="4">
    <location>
        <begin position="37"/>
        <end position="60"/>
    </location>
</feature>
<feature type="repeat" description="ANK" evidence="3">
    <location>
        <begin position="200"/>
        <end position="237"/>
    </location>
</feature>
<dbReference type="PANTHER" id="PTHR24198:SF165">
    <property type="entry name" value="ANKYRIN REPEAT-CONTAINING PROTEIN-RELATED"/>
    <property type="match status" value="1"/>
</dbReference>
<proteinExistence type="predicted"/>
<keyword evidence="2 3" id="KW-0040">ANK repeat</keyword>
<evidence type="ECO:0000256" key="5">
    <source>
        <dbReference type="SAM" id="SignalP"/>
    </source>
</evidence>
<feature type="repeat" description="ANK" evidence="3">
    <location>
        <begin position="99"/>
        <end position="131"/>
    </location>
</feature>
<dbReference type="PRINTS" id="PR01415">
    <property type="entry name" value="ANKYRIN"/>
</dbReference>
<dbReference type="PROSITE" id="PS51257">
    <property type="entry name" value="PROKAR_LIPOPROTEIN"/>
    <property type="match status" value="1"/>
</dbReference>
<dbReference type="PROSITE" id="PS50088">
    <property type="entry name" value="ANK_REPEAT"/>
    <property type="match status" value="2"/>
</dbReference>
<evidence type="ECO:0000256" key="3">
    <source>
        <dbReference type="PROSITE-ProRule" id="PRU00023"/>
    </source>
</evidence>
<dbReference type="SUPFAM" id="SSF48403">
    <property type="entry name" value="Ankyrin repeat"/>
    <property type="match status" value="1"/>
</dbReference>
<feature type="signal peptide" evidence="5">
    <location>
        <begin position="1"/>
        <end position="20"/>
    </location>
</feature>
<evidence type="ECO:0000256" key="4">
    <source>
        <dbReference type="SAM" id="MobiDB-lite"/>
    </source>
</evidence>
<keyword evidence="1" id="KW-0677">Repeat</keyword>
<feature type="chain" id="PRO_5046212459" evidence="5">
    <location>
        <begin position="21"/>
        <end position="262"/>
    </location>
</feature>
<feature type="region of interest" description="Disordered" evidence="4">
    <location>
        <begin position="31"/>
        <end position="61"/>
    </location>
</feature>
<protein>
    <submittedName>
        <fullName evidence="6">Ankyrin repeat domain-containing protein</fullName>
    </submittedName>
</protein>
<keyword evidence="5" id="KW-0732">Signal</keyword>
<dbReference type="Proteomes" id="UP001180087">
    <property type="component" value="Chromosome"/>
</dbReference>
<name>A0ABY9KXB9_9BACI</name>
<evidence type="ECO:0000313" key="7">
    <source>
        <dbReference type="Proteomes" id="UP001180087"/>
    </source>
</evidence>
<evidence type="ECO:0000256" key="2">
    <source>
        <dbReference type="ARBA" id="ARBA00023043"/>
    </source>
</evidence>
<gene>
    <name evidence="6" type="ORF">QR721_03340</name>
</gene>
<dbReference type="Pfam" id="PF12796">
    <property type="entry name" value="Ank_2"/>
    <property type="match status" value="2"/>
</dbReference>